<dbReference type="KEGG" id="aez:C3E78_15685"/>
<dbReference type="EMBL" id="CP026952">
    <property type="protein sequence ID" value="AWB93537.1"/>
    <property type="molecule type" value="Genomic_DNA"/>
</dbReference>
<gene>
    <name evidence="6" type="ORF">C3E78_15685</name>
</gene>
<dbReference type="Proteomes" id="UP000244384">
    <property type="component" value="Chromosome"/>
</dbReference>
<name>A0A2S0WQD8_9ACTN</name>
<protein>
    <submittedName>
        <fullName evidence="6">Uncharacterized protein</fullName>
    </submittedName>
</protein>
<evidence type="ECO:0000313" key="7">
    <source>
        <dbReference type="Proteomes" id="UP000244384"/>
    </source>
</evidence>
<evidence type="ECO:0000256" key="2">
    <source>
        <dbReference type="ARBA" id="ARBA00022475"/>
    </source>
</evidence>
<evidence type="ECO:0000313" key="6">
    <source>
        <dbReference type="EMBL" id="AWB93537.1"/>
    </source>
</evidence>
<evidence type="ECO:0000256" key="3">
    <source>
        <dbReference type="ARBA" id="ARBA00022692"/>
    </source>
</evidence>
<accession>A0A5F2EUA1</accession>
<dbReference type="GO" id="GO:0005886">
    <property type="term" value="C:plasma membrane"/>
    <property type="evidence" value="ECO:0007669"/>
    <property type="project" value="UniProtKB-SubCell"/>
</dbReference>
<evidence type="ECO:0000256" key="5">
    <source>
        <dbReference type="ARBA" id="ARBA00023136"/>
    </source>
</evidence>
<comment type="subcellular location">
    <subcellularLocation>
        <location evidence="1">Cell membrane</location>
        <topology evidence="1">Multi-pass membrane protein</topology>
    </subcellularLocation>
</comment>
<accession>A0A2S0WQD8</accession>
<keyword evidence="3" id="KW-0812">Transmembrane</keyword>
<organism evidence="6 7">
    <name type="scientific">Aeromicrobium chenweiae</name>
    <dbReference type="NCBI Taxonomy" id="2079793"/>
    <lineage>
        <taxon>Bacteria</taxon>
        <taxon>Bacillati</taxon>
        <taxon>Actinomycetota</taxon>
        <taxon>Actinomycetes</taxon>
        <taxon>Propionibacteriales</taxon>
        <taxon>Nocardioidaceae</taxon>
        <taxon>Aeromicrobium</taxon>
    </lineage>
</organism>
<keyword evidence="4" id="KW-1133">Transmembrane helix</keyword>
<keyword evidence="7" id="KW-1185">Reference proteome</keyword>
<dbReference type="AlphaFoldDB" id="A0A2S0WQD8"/>
<dbReference type="RefSeq" id="WP_108579993.1">
    <property type="nucleotide sequence ID" value="NZ_CP026952.1"/>
</dbReference>
<reference evidence="7" key="1">
    <citation type="submission" date="2018-01" db="EMBL/GenBank/DDBJ databases">
        <authorList>
            <person name="Li J."/>
        </authorList>
    </citation>
    <scope>NUCLEOTIDE SEQUENCE [LARGE SCALE GENOMIC DNA]</scope>
    <source>
        <strain evidence="7">592</strain>
    </source>
</reference>
<keyword evidence="5" id="KW-0472">Membrane</keyword>
<evidence type="ECO:0000256" key="4">
    <source>
        <dbReference type="ARBA" id="ARBA00022989"/>
    </source>
</evidence>
<dbReference type="InterPro" id="IPR027379">
    <property type="entry name" value="CLS_N"/>
</dbReference>
<proteinExistence type="predicted"/>
<dbReference type="OrthoDB" id="3298527at2"/>
<dbReference type="Pfam" id="PF13396">
    <property type="entry name" value="PLDc_N"/>
    <property type="match status" value="1"/>
</dbReference>
<sequence length="89" mass="9647">MGKAVLVVIGIVLFVYAVFDLVATPKARVKLLPKVVWLVILLVPVAGPLLWILWGHIKDAPPRTRGTGGWTPPSGPRGPDDDPDYLRGL</sequence>
<keyword evidence="2" id="KW-1003">Cell membrane</keyword>
<evidence type="ECO:0000256" key="1">
    <source>
        <dbReference type="ARBA" id="ARBA00004651"/>
    </source>
</evidence>